<dbReference type="Proteomes" id="UP000184389">
    <property type="component" value="Unassembled WGS sequence"/>
</dbReference>
<accession>A0A1M5XLD3</accession>
<keyword evidence="1" id="KW-0812">Transmembrane</keyword>
<keyword evidence="1" id="KW-1133">Transmembrane helix</keyword>
<dbReference type="SUPFAM" id="SSF88713">
    <property type="entry name" value="Glycoside hydrolase/deacetylase"/>
    <property type="match status" value="1"/>
</dbReference>
<reference evidence="3 4" key="1">
    <citation type="submission" date="2016-11" db="EMBL/GenBank/DDBJ databases">
        <authorList>
            <person name="Jaros S."/>
            <person name="Januszkiewicz K."/>
            <person name="Wedrychowicz H."/>
        </authorList>
    </citation>
    <scope>NUCLEOTIDE SEQUENCE [LARGE SCALE GENOMIC DNA]</scope>
    <source>
        <strain evidence="3 4">DSM 13106</strain>
    </source>
</reference>
<dbReference type="PANTHER" id="PTHR10587:SF80">
    <property type="entry name" value="CHITOOLIGOSACCHARIDE DEACETYLASE"/>
    <property type="match status" value="1"/>
</dbReference>
<evidence type="ECO:0000313" key="4">
    <source>
        <dbReference type="Proteomes" id="UP000184389"/>
    </source>
</evidence>
<dbReference type="InterPro" id="IPR011330">
    <property type="entry name" value="Glyco_hydro/deAcase_b/a-brl"/>
</dbReference>
<dbReference type="RefSeq" id="WP_072744371.1">
    <property type="nucleotide sequence ID" value="NZ_FQXR01000007.1"/>
</dbReference>
<dbReference type="AlphaFoldDB" id="A0A1M5XLD3"/>
<dbReference type="CDD" id="cd10950">
    <property type="entry name" value="CE4_BsYlxY_like"/>
    <property type="match status" value="1"/>
</dbReference>
<dbReference type="PANTHER" id="PTHR10587">
    <property type="entry name" value="GLYCOSYL TRANSFERASE-RELATED"/>
    <property type="match status" value="1"/>
</dbReference>
<evidence type="ECO:0000313" key="3">
    <source>
        <dbReference type="EMBL" id="SHI00073.1"/>
    </source>
</evidence>
<organism evidence="3 4">
    <name type="scientific">Sporanaerobacter acetigenes DSM 13106</name>
    <dbReference type="NCBI Taxonomy" id="1123281"/>
    <lineage>
        <taxon>Bacteria</taxon>
        <taxon>Bacillati</taxon>
        <taxon>Bacillota</taxon>
        <taxon>Tissierellia</taxon>
        <taxon>Tissierellales</taxon>
        <taxon>Sporanaerobacteraceae</taxon>
        <taxon>Sporanaerobacter</taxon>
    </lineage>
</organism>
<dbReference type="STRING" id="1123281.SAMN02745180_01702"/>
<sequence length="245" mass="28462">MKILYIKKKNMYVFVTILIIVILVLIMYSIYLNKAKKTFKRDIFYEGNTNEKIIAFTCNVDWGNEYIPQMLEIFENEEIKITFFITGRWADDNKDLLKEIYSHGHEIGNHGYYHKEYGKLSYEINKNEIEKCDESINNILGIKCKYFAPPSGSYNDNTIRAARDLNYDIIMWSIDTIDWREDSTSEKIISRVLTKANNSGIVLMHPTENTVRALPVIIKSLKEEGYTIGRVSDIIKKASNGSIEN</sequence>
<proteinExistence type="predicted"/>
<dbReference type="EMBL" id="FQXR01000007">
    <property type="protein sequence ID" value="SHI00073.1"/>
    <property type="molecule type" value="Genomic_DNA"/>
</dbReference>
<feature type="transmembrane region" description="Helical" evidence="1">
    <location>
        <begin position="12"/>
        <end position="31"/>
    </location>
</feature>
<protein>
    <submittedName>
        <fullName evidence="3">Probable sporulation protein, polysaccharide deacetylase family</fullName>
    </submittedName>
</protein>
<dbReference type="GO" id="GO:0016810">
    <property type="term" value="F:hydrolase activity, acting on carbon-nitrogen (but not peptide) bonds"/>
    <property type="evidence" value="ECO:0007669"/>
    <property type="project" value="InterPro"/>
</dbReference>
<dbReference type="OrthoDB" id="9806342at2"/>
<dbReference type="GO" id="GO:0016020">
    <property type="term" value="C:membrane"/>
    <property type="evidence" value="ECO:0007669"/>
    <property type="project" value="TreeGrafter"/>
</dbReference>
<name>A0A1M5XLD3_9FIRM</name>
<dbReference type="Pfam" id="PF01522">
    <property type="entry name" value="Polysacc_deac_1"/>
    <property type="match status" value="1"/>
</dbReference>
<keyword evidence="1" id="KW-0472">Membrane</keyword>
<dbReference type="GO" id="GO:0005975">
    <property type="term" value="P:carbohydrate metabolic process"/>
    <property type="evidence" value="ECO:0007669"/>
    <property type="project" value="InterPro"/>
</dbReference>
<gene>
    <name evidence="3" type="ORF">SAMN02745180_01702</name>
</gene>
<dbReference type="InterPro" id="IPR002509">
    <property type="entry name" value="NODB_dom"/>
</dbReference>
<dbReference type="PROSITE" id="PS51677">
    <property type="entry name" value="NODB"/>
    <property type="match status" value="1"/>
</dbReference>
<evidence type="ECO:0000259" key="2">
    <source>
        <dbReference type="PROSITE" id="PS51677"/>
    </source>
</evidence>
<feature type="domain" description="NodB homology" evidence="2">
    <location>
        <begin position="52"/>
        <end position="229"/>
    </location>
</feature>
<keyword evidence="4" id="KW-1185">Reference proteome</keyword>
<dbReference type="Gene3D" id="3.20.20.370">
    <property type="entry name" value="Glycoside hydrolase/deacetylase"/>
    <property type="match status" value="1"/>
</dbReference>
<dbReference type="InterPro" id="IPR050248">
    <property type="entry name" value="Polysacc_deacetylase_ArnD"/>
</dbReference>
<evidence type="ECO:0000256" key="1">
    <source>
        <dbReference type="SAM" id="Phobius"/>
    </source>
</evidence>